<keyword evidence="10" id="KW-1185">Reference proteome</keyword>
<evidence type="ECO:0000313" key="9">
    <source>
        <dbReference type="EMBL" id="KAF6003385.1"/>
    </source>
</evidence>
<comment type="subcellular location">
    <subcellularLocation>
        <location evidence="1">Membrane</location>
        <topology evidence="1">Multi-pass membrane protein</topology>
    </subcellularLocation>
</comment>
<keyword evidence="4" id="KW-0677">Repeat</keyword>
<proteinExistence type="inferred from homology"/>
<evidence type="ECO:0000256" key="1">
    <source>
        <dbReference type="ARBA" id="ARBA00004141"/>
    </source>
</evidence>
<dbReference type="PANTHER" id="PTHR12226:SF2">
    <property type="entry name" value="MANNOSE-P-DOLICHOL UTILIZATION DEFECT 1 PROTEIN"/>
    <property type="match status" value="1"/>
</dbReference>
<keyword evidence="6 8" id="KW-0472">Membrane</keyword>
<name>A0A7J7IJV5_9RHOD</name>
<feature type="transmembrane region" description="Helical" evidence="8">
    <location>
        <begin position="209"/>
        <end position="227"/>
    </location>
</feature>
<dbReference type="Pfam" id="PF04193">
    <property type="entry name" value="PQ-loop"/>
    <property type="match status" value="1"/>
</dbReference>
<accession>A0A7J7IJV5</accession>
<comment type="similarity">
    <text evidence="7">Belongs to the MPDU1 (TC 2.A.43.3) family.</text>
</comment>
<keyword evidence="3 8" id="KW-0812">Transmembrane</keyword>
<dbReference type="OrthoDB" id="271506at2759"/>
<evidence type="ECO:0000313" key="10">
    <source>
        <dbReference type="Proteomes" id="UP000530660"/>
    </source>
</evidence>
<feature type="transmembrane region" description="Helical" evidence="8">
    <location>
        <begin position="95"/>
        <end position="115"/>
    </location>
</feature>
<evidence type="ECO:0000256" key="6">
    <source>
        <dbReference type="ARBA" id="ARBA00023136"/>
    </source>
</evidence>
<feature type="transmembrane region" description="Helical" evidence="8">
    <location>
        <begin position="174"/>
        <end position="197"/>
    </location>
</feature>
<evidence type="ECO:0000256" key="7">
    <source>
        <dbReference type="ARBA" id="ARBA00038475"/>
    </source>
</evidence>
<keyword evidence="2" id="KW-0813">Transport</keyword>
<dbReference type="Proteomes" id="UP000530660">
    <property type="component" value="Unassembled WGS sequence"/>
</dbReference>
<comment type="caution">
    <text evidence="9">The sequence shown here is derived from an EMBL/GenBank/DDBJ whole genome shotgun (WGS) entry which is preliminary data.</text>
</comment>
<dbReference type="InterPro" id="IPR016817">
    <property type="entry name" value="MannP-dilichol_defect-1"/>
</dbReference>
<dbReference type="InterPro" id="IPR006603">
    <property type="entry name" value="PQ-loop_rpt"/>
</dbReference>
<evidence type="ECO:0000256" key="8">
    <source>
        <dbReference type="SAM" id="Phobius"/>
    </source>
</evidence>
<dbReference type="GO" id="GO:0016020">
    <property type="term" value="C:membrane"/>
    <property type="evidence" value="ECO:0007669"/>
    <property type="project" value="UniProtKB-SubCell"/>
</dbReference>
<evidence type="ECO:0000256" key="3">
    <source>
        <dbReference type="ARBA" id="ARBA00022692"/>
    </source>
</evidence>
<dbReference type="PANTHER" id="PTHR12226">
    <property type="entry name" value="MANNOSE-P-DOLICHOL UTILIZATION DEFECT 1 LEC35 -RELATED"/>
    <property type="match status" value="1"/>
</dbReference>
<evidence type="ECO:0000256" key="5">
    <source>
        <dbReference type="ARBA" id="ARBA00022989"/>
    </source>
</evidence>
<dbReference type="Gene3D" id="1.20.1280.290">
    <property type="match status" value="1"/>
</dbReference>
<dbReference type="EMBL" id="VWRR01000007">
    <property type="protein sequence ID" value="KAF6003385.1"/>
    <property type="molecule type" value="Genomic_DNA"/>
</dbReference>
<protein>
    <submittedName>
        <fullName evidence="9">MannoseP-dolichol utilization defect 1</fullName>
    </submittedName>
</protein>
<sequence>MFERSERISCWSEDETLGSAYDSSQQQRQSKPMTPFGMLVPVLHHVEWPRDPPSRLLAKSATLGGPGTQLHERLYEQPPVVFEHKTGRSMMMSRILTFTAILSLYFCLPVVALSFSKEACTTWPSWSVVERWWQTGDTRCLRLQLARLLGYGVVAGAALVKLPQLWRILESHSAAGISMTTYLVESFGYAYNLAYHYRAGYPFSTYGDFALLGVQNCAIMALIFYYGGQWFPKVC</sequence>
<evidence type="ECO:0000256" key="2">
    <source>
        <dbReference type="ARBA" id="ARBA00022448"/>
    </source>
</evidence>
<dbReference type="AlphaFoldDB" id="A0A7J7IJV5"/>
<organism evidence="9 10">
    <name type="scientific">Cyanidiococcus yangmingshanensis</name>
    <dbReference type="NCBI Taxonomy" id="2690220"/>
    <lineage>
        <taxon>Eukaryota</taxon>
        <taxon>Rhodophyta</taxon>
        <taxon>Bangiophyceae</taxon>
        <taxon>Cyanidiales</taxon>
        <taxon>Cyanidiaceae</taxon>
        <taxon>Cyanidiococcus</taxon>
    </lineage>
</organism>
<reference evidence="9 10" key="1">
    <citation type="journal article" date="2020" name="J. Phycol.">
        <title>Comparative genome analysis reveals Cyanidiococcus gen. nov., a new extremophilic red algal genus sister to Cyanidioschyzon (Cyanidioschyzonaceae, Rhodophyta).</title>
        <authorList>
            <person name="Liu S.-L."/>
            <person name="Chiang Y.-R."/>
            <person name="Yoon H.S."/>
            <person name="Fu H.-Y."/>
        </authorList>
    </citation>
    <scope>NUCLEOTIDE SEQUENCE [LARGE SCALE GENOMIC DNA]</scope>
    <source>
        <strain evidence="9 10">THAL066</strain>
    </source>
</reference>
<gene>
    <name evidence="9" type="primary">MPDU1_1</name>
    <name evidence="9" type="ORF">F1559_004220</name>
</gene>
<evidence type="ECO:0000256" key="4">
    <source>
        <dbReference type="ARBA" id="ARBA00022737"/>
    </source>
</evidence>
<keyword evidence="5 8" id="KW-1133">Transmembrane helix</keyword>